<dbReference type="InterPro" id="IPR000731">
    <property type="entry name" value="SSD"/>
</dbReference>
<feature type="transmembrane region" description="Helical" evidence="6">
    <location>
        <begin position="309"/>
        <end position="334"/>
    </location>
</feature>
<evidence type="ECO:0000256" key="6">
    <source>
        <dbReference type="SAM" id="Phobius"/>
    </source>
</evidence>
<keyword evidence="4 6" id="KW-1133">Transmembrane helix</keyword>
<keyword evidence="2" id="KW-1003">Cell membrane</keyword>
<dbReference type="Pfam" id="PF03176">
    <property type="entry name" value="MMPL"/>
    <property type="match status" value="2"/>
</dbReference>
<dbReference type="InterPro" id="IPR004869">
    <property type="entry name" value="MMPL_dom"/>
</dbReference>
<dbReference type="PANTHER" id="PTHR33406:SF11">
    <property type="entry name" value="MEMBRANE PROTEIN SCO6666-RELATED"/>
    <property type="match status" value="1"/>
</dbReference>
<evidence type="ECO:0000256" key="4">
    <source>
        <dbReference type="ARBA" id="ARBA00022989"/>
    </source>
</evidence>
<comment type="subcellular location">
    <subcellularLocation>
        <location evidence="1">Cell membrane</location>
        <topology evidence="1">Multi-pass membrane protein</topology>
    </subcellularLocation>
</comment>
<feature type="transmembrane region" description="Helical" evidence="6">
    <location>
        <begin position="282"/>
        <end position="303"/>
    </location>
</feature>
<dbReference type="EMBL" id="CAEZYM010000011">
    <property type="protein sequence ID" value="CAB4729664.1"/>
    <property type="molecule type" value="Genomic_DNA"/>
</dbReference>
<feature type="transmembrane region" description="Helical" evidence="6">
    <location>
        <begin position="652"/>
        <end position="674"/>
    </location>
</feature>
<feature type="domain" description="SSD" evidence="7">
    <location>
        <begin position="207"/>
        <end position="332"/>
    </location>
</feature>
<keyword evidence="3 6" id="KW-0812">Transmembrane</keyword>
<feature type="transmembrane region" description="Helical" evidence="6">
    <location>
        <begin position="207"/>
        <end position="227"/>
    </location>
</feature>
<evidence type="ECO:0000259" key="7">
    <source>
        <dbReference type="PROSITE" id="PS50156"/>
    </source>
</evidence>
<dbReference type="PROSITE" id="PS50156">
    <property type="entry name" value="SSD"/>
    <property type="match status" value="1"/>
</dbReference>
<dbReference type="SUPFAM" id="SSF82866">
    <property type="entry name" value="Multidrug efflux transporter AcrB transmembrane domain"/>
    <property type="match status" value="2"/>
</dbReference>
<feature type="transmembrane region" description="Helical" evidence="6">
    <location>
        <begin position="626"/>
        <end position="646"/>
    </location>
</feature>
<evidence type="ECO:0000256" key="5">
    <source>
        <dbReference type="ARBA" id="ARBA00023136"/>
    </source>
</evidence>
<proteinExistence type="predicted"/>
<name>A0A6J6S4D0_9ZZZZ</name>
<evidence type="ECO:0000256" key="1">
    <source>
        <dbReference type="ARBA" id="ARBA00004651"/>
    </source>
</evidence>
<evidence type="ECO:0000256" key="3">
    <source>
        <dbReference type="ARBA" id="ARBA00022692"/>
    </source>
</evidence>
<dbReference type="Gene3D" id="1.20.1640.10">
    <property type="entry name" value="Multidrug efflux transporter AcrB transmembrane domain"/>
    <property type="match status" value="2"/>
</dbReference>
<reference evidence="8" key="1">
    <citation type="submission" date="2020-05" db="EMBL/GenBank/DDBJ databases">
        <authorList>
            <person name="Chiriac C."/>
            <person name="Salcher M."/>
            <person name="Ghai R."/>
            <person name="Kavagutti S V."/>
        </authorList>
    </citation>
    <scope>NUCLEOTIDE SEQUENCE</scope>
</reference>
<dbReference type="AlphaFoldDB" id="A0A6J6S4D0"/>
<feature type="transmembrane region" description="Helical" evidence="6">
    <location>
        <begin position="233"/>
        <end position="254"/>
    </location>
</feature>
<organism evidence="8">
    <name type="scientific">freshwater metagenome</name>
    <dbReference type="NCBI Taxonomy" id="449393"/>
    <lineage>
        <taxon>unclassified sequences</taxon>
        <taxon>metagenomes</taxon>
        <taxon>ecological metagenomes</taxon>
    </lineage>
</organism>
<dbReference type="GO" id="GO:0005886">
    <property type="term" value="C:plasma membrane"/>
    <property type="evidence" value="ECO:0007669"/>
    <property type="project" value="UniProtKB-SubCell"/>
</dbReference>
<feature type="transmembrane region" description="Helical" evidence="6">
    <location>
        <begin position="178"/>
        <end position="200"/>
    </location>
</feature>
<evidence type="ECO:0000256" key="2">
    <source>
        <dbReference type="ARBA" id="ARBA00022475"/>
    </source>
</evidence>
<feature type="transmembrane region" description="Helical" evidence="6">
    <location>
        <begin position="542"/>
        <end position="561"/>
    </location>
</feature>
<dbReference type="PANTHER" id="PTHR33406">
    <property type="entry name" value="MEMBRANE PROTEIN MJ1562-RELATED"/>
    <property type="match status" value="1"/>
</dbReference>
<protein>
    <submittedName>
        <fullName evidence="8">Unannotated protein</fullName>
    </submittedName>
</protein>
<keyword evidence="5 6" id="KW-0472">Membrane</keyword>
<feature type="transmembrane region" description="Helical" evidence="6">
    <location>
        <begin position="516"/>
        <end position="537"/>
    </location>
</feature>
<accession>A0A6J6S4D0</accession>
<sequence>MFAALGHFVVRRRKSTLTVFLLFIFLAGGIGSLSFTKLDTGGYSNPSSQSAQAAKYLTDNFHVKDPGVVLVLDSDSGSVNEPANSAAAQRLEALINKEPGVSNTLSFWSAGGAPQLMSSDRKAGFLFIYTTKTDFGSMSEVGKSIQAKYDGDFENLRVYASGGGVITHAINSKISKDLALAEAISIPLTFVLLAFVFGAMVASAMPLVVGISAILGGFFIIFLFTLFTSVSIYALNLITGLGLGLGIDYALLIVNRFREELHAGKSVEESVVTTVATAGKTVFYSGLTVLVTLSSMILFPLSFLKSFGYAGISVVTLAVAGALIPLPAILALLGHKVDKGVVRKSAIVPKEDGRWANTARFVMKRPIAVIVASLALIAIIASPIKDISFAQVDSRVLPKADKAAAAAQVITERFLGQEGSPIEIIIPQGVQHNSEATTFITEISKVKGVVRVNRPQVNGNDLRITAIQSMPSRTAAAETMIHAIRAIAAPDGTLVGGPAADFTDSQDGIAHTLPWALGWIALSVFILIFVFTGSIILPIKAVILNGLSLVATLGILTWVFIDGHLKWLVGDFTQTGTIDTGTTILIAVVVFGLSMDYEIFLLSRIREEHLLGKSNTESVATGLQRSARIITAAAGLLAVVFAAFVISGVTSIKLMGFGVAFAVILDATVIRALLVPALMRVFGERNWWAPKSIKRFTLSH</sequence>
<feature type="transmembrane region" description="Helical" evidence="6">
    <location>
        <begin position="367"/>
        <end position="384"/>
    </location>
</feature>
<gene>
    <name evidence="8" type="ORF">UFOPK2718_01144</name>
</gene>
<evidence type="ECO:0000313" key="8">
    <source>
        <dbReference type="EMBL" id="CAB4729664.1"/>
    </source>
</evidence>
<dbReference type="InterPro" id="IPR050545">
    <property type="entry name" value="Mycobact_MmpL"/>
</dbReference>
<feature type="transmembrane region" description="Helical" evidence="6">
    <location>
        <begin position="581"/>
        <end position="605"/>
    </location>
</feature>